<reference evidence="1 2" key="1">
    <citation type="submission" date="2016-01" db="EMBL/GenBank/DDBJ databases">
        <authorList>
            <person name="Oliw E.H."/>
        </authorList>
    </citation>
    <scope>NUCLEOTIDE SEQUENCE [LARGE SCALE GENOMIC DNA]</scope>
    <source>
        <strain evidence="1 2">Zutra 3-1</strain>
    </source>
</reference>
<protein>
    <submittedName>
        <fullName evidence="1">Uncharacterized protein</fullName>
    </submittedName>
</protein>
<dbReference type="Proteomes" id="UP000191987">
    <property type="component" value="Unassembled WGS sequence"/>
</dbReference>
<name>A0A1S7RTL1_9HYPH</name>
<dbReference type="RefSeq" id="WP_080820916.1">
    <property type="nucleotide sequence ID" value="NZ_LT009749.1"/>
</dbReference>
<dbReference type="AlphaFoldDB" id="A0A1S7RTL1"/>
<evidence type="ECO:0000313" key="1">
    <source>
        <dbReference type="EMBL" id="CUX57363.1"/>
    </source>
</evidence>
<dbReference type="EMBL" id="FBWG01000041">
    <property type="protein sequence ID" value="CUX57363.1"/>
    <property type="molecule type" value="Genomic_DNA"/>
</dbReference>
<evidence type="ECO:0000313" key="2">
    <source>
        <dbReference type="Proteomes" id="UP000191987"/>
    </source>
</evidence>
<organism evidence="1 2">
    <name type="scientific">Agrobacterium deltaense Zutra 3/1</name>
    <dbReference type="NCBI Taxonomy" id="1183427"/>
    <lineage>
        <taxon>Bacteria</taxon>
        <taxon>Pseudomonadati</taxon>
        <taxon>Pseudomonadota</taxon>
        <taxon>Alphaproteobacteria</taxon>
        <taxon>Hyphomicrobiales</taxon>
        <taxon>Rhizobiaceae</taxon>
        <taxon>Rhizobium/Agrobacterium group</taxon>
        <taxon>Agrobacterium</taxon>
    </lineage>
</organism>
<proteinExistence type="predicted"/>
<gene>
    <name evidence="1" type="ORF">AGR7C_Lc220160</name>
</gene>
<sequence>MWDHNDRIKLRLSSIERLAKDTGPSFIYVLKLAKDTRLPTSAWLIEMRGDALAKVLAKLREEQSAQRFHVNQATMYLYPSKIGREVDRDPASFRKAVADAVGSDIAAYEAAKRTELQTLGYEPGAKNVSMTLKLEPGDELADVMLGLIPAKATNLRARHTRFGITLDAEEFPAEAEAEIRISPLPFDTCEVSVRRNRLAEPAIFSGQIYAPPARSVKDFAVRIVTESLEINFRGQEFKFRATSVFPETTLKTAAEWRNYFLMADALSTSGATIEVRPSDGKMGVISHRIENSVSSETVEWARGGLAISDILLTLMRRAGAVSGPSFTMNEMVEQQDLISFVFEILNGNDLPEPFKIGAEKSVVNHYGAITDAVHINYVALGSSMLVMIIDLTLEYDHSTSKYVSTKVELRQLIVLATASYLDFVRKEASDGGKMILSRMFETSTSLDDRRDK</sequence>
<accession>A0A1S7RTL1</accession>